<feature type="domain" description="EIPR1-like beta-propeller" evidence="12">
    <location>
        <begin position="168"/>
        <end position="301"/>
    </location>
</feature>
<dbReference type="InterPro" id="IPR001680">
    <property type="entry name" value="WD40_rpt"/>
</dbReference>
<dbReference type="EMBL" id="LT598491">
    <property type="protein sequence ID" value="SCW04195.1"/>
    <property type="molecule type" value="Genomic_DNA"/>
</dbReference>
<evidence type="ECO:0000256" key="1">
    <source>
        <dbReference type="ARBA" id="ARBA00004253"/>
    </source>
</evidence>
<dbReference type="GO" id="GO:0016558">
    <property type="term" value="P:protein import into peroxisome matrix"/>
    <property type="evidence" value="ECO:0007669"/>
    <property type="project" value="InterPro"/>
</dbReference>
<dbReference type="InterPro" id="IPR036322">
    <property type="entry name" value="WD40_repeat_dom_sf"/>
</dbReference>
<keyword evidence="3" id="KW-0813">Transport</keyword>
<keyword evidence="7" id="KW-0653">Protein transport</keyword>
<evidence type="ECO:0000313" key="14">
    <source>
        <dbReference type="Proteomes" id="UP000190831"/>
    </source>
</evidence>
<dbReference type="SMART" id="SM00320">
    <property type="entry name" value="WD40"/>
    <property type="match status" value="6"/>
</dbReference>
<dbReference type="AlphaFoldDB" id="A0A1G4MK59"/>
<dbReference type="PROSITE" id="PS50082">
    <property type="entry name" value="WD_REPEATS_2"/>
    <property type="match status" value="3"/>
</dbReference>
<evidence type="ECO:0000256" key="2">
    <source>
        <dbReference type="ARBA" id="ARBA00004514"/>
    </source>
</evidence>
<dbReference type="PANTHER" id="PTHR46027:SF1">
    <property type="entry name" value="PEROXISOMAL TARGETING SIGNAL 2 RECEPTOR"/>
    <property type="match status" value="1"/>
</dbReference>
<dbReference type="GO" id="GO:0005053">
    <property type="term" value="F:peroxisome matrix targeting signal-2 binding"/>
    <property type="evidence" value="ECO:0007669"/>
    <property type="project" value="InterPro"/>
</dbReference>
<evidence type="ECO:0000256" key="4">
    <source>
        <dbReference type="ARBA" id="ARBA00022490"/>
    </source>
</evidence>
<dbReference type="InterPro" id="IPR059104">
    <property type="entry name" value="Beta-prop_EIPR1-like"/>
</dbReference>
<accession>A0A1G4MK59</accession>
<keyword evidence="14" id="KW-1185">Reference proteome</keyword>
<dbReference type="GO" id="GO:0005829">
    <property type="term" value="C:cytosol"/>
    <property type="evidence" value="ECO:0007669"/>
    <property type="project" value="UniProtKB-SubCell"/>
</dbReference>
<sequence>MLKYHMDGYSGYGVQYSPFFDNKIAVATGSNFGLVGNGKLFILDIDSNGRMIETNSFVTQDGLFDVSWNELHENQVLVAQGDGTLRLFDIQLRDYPIAIFQEHEKEVFSCNWNLINKQTFVSSSWDGTVKIWSPSRTSSLTTLIPKPMVAQNPLLASKDVPMSNQQQHASLSKNKNCIYQAQFSPHDPNVVMCCAGNSYVTMFDLRQPTSGQYNFLAHNGMETLTCDFNKYRPHIVATGGVDNMIKIWDLRMVRKMTTSLRQPMSINEIRGHELAIRKVSWSPHHSNMLLSTSYDMTCRVWQDLSDDGRRPTGKTNSIDPVNGCRQVFPNHTEFVFGADWSLWGQPGYVVSTAWDGNVCIWYAFAK</sequence>
<keyword evidence="4" id="KW-0963">Cytoplasm</keyword>
<dbReference type="PRINTS" id="PR00320">
    <property type="entry name" value="GPROTEINBRPT"/>
</dbReference>
<evidence type="ECO:0000259" key="12">
    <source>
        <dbReference type="Pfam" id="PF23609"/>
    </source>
</evidence>
<evidence type="ECO:0000313" key="13">
    <source>
        <dbReference type="EMBL" id="SCW04195.1"/>
    </source>
</evidence>
<feature type="repeat" description="WD" evidence="11">
    <location>
        <begin position="269"/>
        <end position="302"/>
    </location>
</feature>
<evidence type="ECO:0000256" key="6">
    <source>
        <dbReference type="ARBA" id="ARBA00022737"/>
    </source>
</evidence>
<dbReference type="SUPFAM" id="SSF50978">
    <property type="entry name" value="WD40 repeat-like"/>
    <property type="match status" value="1"/>
</dbReference>
<evidence type="ECO:0000256" key="9">
    <source>
        <dbReference type="ARBA" id="ARBA00024017"/>
    </source>
</evidence>
<comment type="similarity">
    <text evidence="9">Belongs to the WD repeat peroxin-7 family.</text>
</comment>
<dbReference type="InterPro" id="IPR044536">
    <property type="entry name" value="PEX7"/>
</dbReference>
<proteinExistence type="inferred from homology"/>
<gene>
    <name evidence="13" type="ORF">LAFE_0H08174G</name>
</gene>
<evidence type="ECO:0000256" key="8">
    <source>
        <dbReference type="ARBA" id="ARBA00023140"/>
    </source>
</evidence>
<dbReference type="Proteomes" id="UP000190831">
    <property type="component" value="Chromosome H"/>
</dbReference>
<dbReference type="OMA" id="FAVHWNL"/>
<dbReference type="InterPro" id="IPR015943">
    <property type="entry name" value="WD40/YVTN_repeat-like_dom_sf"/>
</dbReference>
<organism evidence="13 14">
    <name type="scientific">Lachancea fermentati</name>
    <name type="common">Zygosaccharomyces fermentati</name>
    <dbReference type="NCBI Taxonomy" id="4955"/>
    <lineage>
        <taxon>Eukaryota</taxon>
        <taxon>Fungi</taxon>
        <taxon>Dikarya</taxon>
        <taxon>Ascomycota</taxon>
        <taxon>Saccharomycotina</taxon>
        <taxon>Saccharomycetes</taxon>
        <taxon>Saccharomycetales</taxon>
        <taxon>Saccharomycetaceae</taxon>
        <taxon>Lachancea</taxon>
    </lineage>
</organism>
<dbReference type="STRING" id="4955.A0A1G4MK59"/>
<comment type="subcellular location">
    <subcellularLocation>
        <location evidence="2">Cytoplasm</location>
        <location evidence="2">Cytosol</location>
    </subcellularLocation>
    <subcellularLocation>
        <location evidence="1">Peroxisome matrix</location>
    </subcellularLocation>
</comment>
<keyword evidence="5 11" id="KW-0853">WD repeat</keyword>
<dbReference type="PANTHER" id="PTHR46027">
    <property type="entry name" value="PEROXISOMAL TARGETING SIGNAL 2 RECEPTOR"/>
    <property type="match status" value="1"/>
</dbReference>
<name>A0A1G4MK59_LACFM</name>
<keyword evidence="8" id="KW-0576">Peroxisome</keyword>
<dbReference type="Gene3D" id="2.130.10.10">
    <property type="entry name" value="YVTN repeat-like/Quinoprotein amine dehydrogenase"/>
    <property type="match status" value="1"/>
</dbReference>
<dbReference type="Pfam" id="PF00400">
    <property type="entry name" value="WD40"/>
    <property type="match status" value="2"/>
</dbReference>
<reference evidence="13 14" key="1">
    <citation type="submission" date="2016-03" db="EMBL/GenBank/DDBJ databases">
        <authorList>
            <person name="Devillers H."/>
        </authorList>
    </citation>
    <scope>NUCLEOTIDE SEQUENCE [LARGE SCALE GENOMIC DNA]</scope>
    <source>
        <strain evidence="13">CBS 6772</strain>
    </source>
</reference>
<dbReference type="GO" id="GO:0005782">
    <property type="term" value="C:peroxisomal matrix"/>
    <property type="evidence" value="ECO:0007669"/>
    <property type="project" value="UniProtKB-SubCell"/>
</dbReference>
<dbReference type="OrthoDB" id="273771at2759"/>
<protein>
    <recommendedName>
        <fullName evidence="10">Peroxin-7</fullName>
    </recommendedName>
</protein>
<keyword evidence="6" id="KW-0677">Repeat</keyword>
<evidence type="ECO:0000256" key="3">
    <source>
        <dbReference type="ARBA" id="ARBA00022448"/>
    </source>
</evidence>
<feature type="repeat" description="WD" evidence="11">
    <location>
        <begin position="236"/>
        <end position="258"/>
    </location>
</feature>
<evidence type="ECO:0000256" key="11">
    <source>
        <dbReference type="PROSITE-ProRule" id="PRU00221"/>
    </source>
</evidence>
<evidence type="ECO:0000256" key="5">
    <source>
        <dbReference type="ARBA" id="ARBA00022574"/>
    </source>
</evidence>
<feature type="repeat" description="WD" evidence="11">
    <location>
        <begin position="100"/>
        <end position="142"/>
    </location>
</feature>
<evidence type="ECO:0000256" key="10">
    <source>
        <dbReference type="ARBA" id="ARBA00032565"/>
    </source>
</evidence>
<dbReference type="InterPro" id="IPR020472">
    <property type="entry name" value="WD40_PAC1"/>
</dbReference>
<dbReference type="PROSITE" id="PS50294">
    <property type="entry name" value="WD_REPEATS_REGION"/>
    <property type="match status" value="1"/>
</dbReference>
<dbReference type="Pfam" id="PF23609">
    <property type="entry name" value="Beta-prop_EIPR1"/>
    <property type="match status" value="1"/>
</dbReference>
<evidence type="ECO:0000256" key="7">
    <source>
        <dbReference type="ARBA" id="ARBA00022927"/>
    </source>
</evidence>